<dbReference type="EMBL" id="CP048711">
    <property type="protein sequence ID" value="QIB65134.1"/>
    <property type="molecule type" value="Genomic_DNA"/>
</dbReference>
<dbReference type="AlphaFoldDB" id="A0A6C0U6R1"/>
<evidence type="ECO:0000313" key="9">
    <source>
        <dbReference type="Proteomes" id="UP000477680"/>
    </source>
</evidence>
<keyword evidence="3" id="KW-0732">Signal</keyword>
<feature type="domain" description="Multidrug resistance protein MdtA-like beta-barrel" evidence="6">
    <location>
        <begin position="206"/>
        <end position="294"/>
    </location>
</feature>
<dbReference type="InterPro" id="IPR058624">
    <property type="entry name" value="MdtA-like_HH"/>
</dbReference>
<organism evidence="8 9">
    <name type="scientific">Kineobactrum salinum</name>
    <dbReference type="NCBI Taxonomy" id="2708301"/>
    <lineage>
        <taxon>Bacteria</taxon>
        <taxon>Pseudomonadati</taxon>
        <taxon>Pseudomonadota</taxon>
        <taxon>Gammaproteobacteria</taxon>
        <taxon>Cellvibrionales</taxon>
        <taxon>Halieaceae</taxon>
        <taxon>Kineobactrum</taxon>
    </lineage>
</organism>
<dbReference type="RefSeq" id="WP_163494375.1">
    <property type="nucleotide sequence ID" value="NZ_CP048711.1"/>
</dbReference>
<dbReference type="PROSITE" id="PS51257">
    <property type="entry name" value="PROKAR_LIPOPROTEIN"/>
    <property type="match status" value="1"/>
</dbReference>
<dbReference type="Gene3D" id="1.10.287.470">
    <property type="entry name" value="Helix hairpin bin"/>
    <property type="match status" value="1"/>
</dbReference>
<evidence type="ECO:0000256" key="3">
    <source>
        <dbReference type="SAM" id="SignalP"/>
    </source>
</evidence>
<dbReference type="Gene3D" id="2.40.30.170">
    <property type="match status" value="1"/>
</dbReference>
<dbReference type="NCBIfam" id="TIGR01730">
    <property type="entry name" value="RND_mfp"/>
    <property type="match status" value="1"/>
</dbReference>
<sequence>MQRACCAITVVSFVAVLLSACSSEAPSPHQPAPEVSVITLQSERVTITRELSGRTSPFRVAEIRPQVNGIVEQRLFTEGATVKSGEPLYQLDEAMYRADYNSAKATLERAEAALEIAQLNAGRLAGLVESGAVSKQEGDTARTTLRQAEADVSVARAALARTEISLNYASISSPISGIVGRSTVTQGALVTANQAEPLATVQQLDPIYVDVNQSVVELLALRKALEGGRLSRGDQLPVTIVLEGGSTYEREGSLAFSDVSVDPSTGSTLLRVVVENPDHVLLPGMYVRAVIGEGVRNNAILVPQQAIARNPRGDTSAMVVTPEGEVEHRQVTVSRSIGDKWLVEGGLNAGERVIIEGLQKVQPGDALSAHQISEASMAGHDRDFPEMAATFPSTAAVQ</sequence>
<dbReference type="InterPro" id="IPR058626">
    <property type="entry name" value="MdtA-like_b-barrel"/>
</dbReference>
<dbReference type="Pfam" id="PF25944">
    <property type="entry name" value="Beta-barrel_RND"/>
    <property type="match status" value="1"/>
</dbReference>
<feature type="chain" id="PRO_5025536833" evidence="3">
    <location>
        <begin position="26"/>
        <end position="398"/>
    </location>
</feature>
<dbReference type="Pfam" id="PF25876">
    <property type="entry name" value="HH_MFP_RND"/>
    <property type="match status" value="1"/>
</dbReference>
<feature type="domain" description="Multidrug resistance protein MdtA-like alpha-helical hairpin" evidence="4">
    <location>
        <begin position="100"/>
        <end position="169"/>
    </location>
</feature>
<dbReference type="Pfam" id="PF25917">
    <property type="entry name" value="BSH_RND"/>
    <property type="match status" value="1"/>
</dbReference>
<dbReference type="Gene3D" id="2.40.420.20">
    <property type="match status" value="1"/>
</dbReference>
<dbReference type="PANTHER" id="PTHR30158">
    <property type="entry name" value="ACRA/E-RELATED COMPONENT OF DRUG EFFLUX TRANSPORTER"/>
    <property type="match status" value="1"/>
</dbReference>
<evidence type="ECO:0000259" key="5">
    <source>
        <dbReference type="Pfam" id="PF25917"/>
    </source>
</evidence>
<dbReference type="SUPFAM" id="SSF111369">
    <property type="entry name" value="HlyD-like secretion proteins"/>
    <property type="match status" value="1"/>
</dbReference>
<keyword evidence="9" id="KW-1185">Reference proteome</keyword>
<comment type="similarity">
    <text evidence="2">Belongs to the membrane fusion protein (MFP) (TC 8.A.1) family.</text>
</comment>
<evidence type="ECO:0000259" key="4">
    <source>
        <dbReference type="Pfam" id="PF25876"/>
    </source>
</evidence>
<dbReference type="InterPro" id="IPR006143">
    <property type="entry name" value="RND_pump_MFP"/>
</dbReference>
<dbReference type="FunFam" id="2.40.420.20:FF:000001">
    <property type="entry name" value="Efflux RND transporter periplasmic adaptor subunit"/>
    <property type="match status" value="1"/>
</dbReference>
<reference evidence="8 9" key="1">
    <citation type="submission" date="2020-02" db="EMBL/GenBank/DDBJ databases">
        <title>Genome sequencing for Kineobactrum sp. M2.</title>
        <authorList>
            <person name="Park S.-J."/>
        </authorList>
    </citation>
    <scope>NUCLEOTIDE SEQUENCE [LARGE SCALE GENOMIC DNA]</scope>
    <source>
        <strain evidence="8 9">M2</strain>
    </source>
</reference>
<feature type="domain" description="Multidrug resistance protein MdtA-like barrel-sandwich hybrid" evidence="5">
    <location>
        <begin position="59"/>
        <end position="202"/>
    </location>
</feature>
<protein>
    <submittedName>
        <fullName evidence="8">Efflux RND transporter periplasmic adaptor subunit</fullName>
    </submittedName>
</protein>
<dbReference type="Proteomes" id="UP000477680">
    <property type="component" value="Chromosome"/>
</dbReference>
<dbReference type="InterPro" id="IPR058625">
    <property type="entry name" value="MdtA-like_BSH"/>
</dbReference>
<dbReference type="GO" id="GO:0022857">
    <property type="term" value="F:transmembrane transporter activity"/>
    <property type="evidence" value="ECO:0007669"/>
    <property type="project" value="InterPro"/>
</dbReference>
<dbReference type="GO" id="GO:0005886">
    <property type="term" value="C:plasma membrane"/>
    <property type="evidence" value="ECO:0007669"/>
    <property type="project" value="UniProtKB-SubCell"/>
</dbReference>
<dbReference type="Gene3D" id="2.40.50.100">
    <property type="match status" value="1"/>
</dbReference>
<gene>
    <name evidence="8" type="ORF">G3T16_06675</name>
</gene>
<name>A0A6C0U6R1_9GAMM</name>
<dbReference type="GO" id="GO:0046677">
    <property type="term" value="P:response to antibiotic"/>
    <property type="evidence" value="ECO:0007669"/>
    <property type="project" value="TreeGrafter"/>
</dbReference>
<dbReference type="KEGG" id="kim:G3T16_06675"/>
<dbReference type="Pfam" id="PF25967">
    <property type="entry name" value="RND-MFP_C"/>
    <property type="match status" value="1"/>
</dbReference>
<dbReference type="InterPro" id="IPR058627">
    <property type="entry name" value="MdtA-like_C"/>
</dbReference>
<evidence type="ECO:0000259" key="6">
    <source>
        <dbReference type="Pfam" id="PF25944"/>
    </source>
</evidence>
<evidence type="ECO:0000259" key="7">
    <source>
        <dbReference type="Pfam" id="PF25967"/>
    </source>
</evidence>
<accession>A0A6C0U6R1</accession>
<evidence type="ECO:0000256" key="1">
    <source>
        <dbReference type="ARBA" id="ARBA00004519"/>
    </source>
</evidence>
<feature type="signal peptide" evidence="3">
    <location>
        <begin position="1"/>
        <end position="25"/>
    </location>
</feature>
<evidence type="ECO:0000256" key="2">
    <source>
        <dbReference type="ARBA" id="ARBA00009477"/>
    </source>
</evidence>
<feature type="domain" description="Multidrug resistance protein MdtA-like C-terminal permuted SH3" evidence="7">
    <location>
        <begin position="298"/>
        <end position="360"/>
    </location>
</feature>
<comment type="subcellular location">
    <subcellularLocation>
        <location evidence="1">Cell inner membrane</location>
        <topology evidence="1">Lipid-anchor</topology>
    </subcellularLocation>
</comment>
<proteinExistence type="inferred from homology"/>
<dbReference type="PANTHER" id="PTHR30158:SF3">
    <property type="entry name" value="MULTIDRUG EFFLUX PUMP SUBUNIT ACRA-RELATED"/>
    <property type="match status" value="1"/>
</dbReference>
<evidence type="ECO:0000313" key="8">
    <source>
        <dbReference type="EMBL" id="QIB65134.1"/>
    </source>
</evidence>